<comment type="caution">
    <text evidence="2">The sequence shown here is derived from an EMBL/GenBank/DDBJ whole genome shotgun (WGS) entry which is preliminary data.</text>
</comment>
<dbReference type="EMBL" id="AZBU02000001">
    <property type="protein sequence ID" value="TMS32379.1"/>
    <property type="molecule type" value="Genomic_DNA"/>
</dbReference>
<protein>
    <submittedName>
        <fullName evidence="2">Uncharacterized protein</fullName>
    </submittedName>
</protein>
<evidence type="ECO:0000256" key="1">
    <source>
        <dbReference type="SAM" id="MobiDB-lite"/>
    </source>
</evidence>
<keyword evidence="3" id="KW-1185">Reference proteome</keyword>
<reference evidence="2 3" key="1">
    <citation type="journal article" date="2015" name="Genome Biol.">
        <title>Comparative genomics of Steinernema reveals deeply conserved gene regulatory networks.</title>
        <authorList>
            <person name="Dillman A.R."/>
            <person name="Macchietto M."/>
            <person name="Porter C.F."/>
            <person name="Rogers A."/>
            <person name="Williams B."/>
            <person name="Antoshechkin I."/>
            <person name="Lee M.M."/>
            <person name="Goodwin Z."/>
            <person name="Lu X."/>
            <person name="Lewis E.E."/>
            <person name="Goodrich-Blair H."/>
            <person name="Stock S.P."/>
            <person name="Adams B.J."/>
            <person name="Sternberg P.W."/>
            <person name="Mortazavi A."/>
        </authorList>
    </citation>
    <scope>NUCLEOTIDE SEQUENCE [LARGE SCALE GENOMIC DNA]</scope>
    <source>
        <strain evidence="2 3">ALL</strain>
    </source>
</reference>
<proteinExistence type="predicted"/>
<feature type="region of interest" description="Disordered" evidence="1">
    <location>
        <begin position="13"/>
        <end position="69"/>
    </location>
</feature>
<reference evidence="2 3" key="2">
    <citation type="journal article" date="2019" name="G3 (Bethesda)">
        <title>Hybrid Assembly of the Genome of the Entomopathogenic Nematode Steinernema carpocapsae Identifies the X-Chromosome.</title>
        <authorList>
            <person name="Serra L."/>
            <person name="Macchietto M."/>
            <person name="Macias-Munoz A."/>
            <person name="McGill C.J."/>
            <person name="Rodriguez I.M."/>
            <person name="Rodriguez B."/>
            <person name="Murad R."/>
            <person name="Mortazavi A."/>
        </authorList>
    </citation>
    <scope>NUCLEOTIDE SEQUENCE [LARGE SCALE GENOMIC DNA]</scope>
    <source>
        <strain evidence="2 3">ALL</strain>
    </source>
</reference>
<dbReference type="AlphaFoldDB" id="A0A4U8UIL4"/>
<evidence type="ECO:0000313" key="3">
    <source>
        <dbReference type="Proteomes" id="UP000298663"/>
    </source>
</evidence>
<dbReference type="EMBL" id="CM016762">
    <property type="protein sequence ID" value="TMS32379.1"/>
    <property type="molecule type" value="Genomic_DNA"/>
</dbReference>
<organism evidence="2 3">
    <name type="scientific">Steinernema carpocapsae</name>
    <name type="common">Entomopathogenic nematode</name>
    <dbReference type="NCBI Taxonomy" id="34508"/>
    <lineage>
        <taxon>Eukaryota</taxon>
        <taxon>Metazoa</taxon>
        <taxon>Ecdysozoa</taxon>
        <taxon>Nematoda</taxon>
        <taxon>Chromadorea</taxon>
        <taxon>Rhabditida</taxon>
        <taxon>Tylenchina</taxon>
        <taxon>Panagrolaimomorpha</taxon>
        <taxon>Strongyloidoidea</taxon>
        <taxon>Steinernematidae</taxon>
        <taxon>Steinernema</taxon>
    </lineage>
</organism>
<name>A0A4U8UIL4_STECR</name>
<gene>
    <name evidence="2" type="ORF">L596_000227</name>
</gene>
<dbReference type="Proteomes" id="UP000298663">
    <property type="component" value="Chromosome X"/>
</dbReference>
<evidence type="ECO:0000313" key="2">
    <source>
        <dbReference type="EMBL" id="TMS32379.1"/>
    </source>
</evidence>
<accession>A0A4U8UIL4</accession>
<sequence length="69" mass="7286">MYTHINQRFGVCAQLSRGDEDGEGEAPLPALRDKANVSSPPLSTAPKLLTPSAPRGVPSIAKADLGNWD</sequence>